<dbReference type="Proteomes" id="UP000773614">
    <property type="component" value="Unassembled WGS sequence"/>
</dbReference>
<accession>A0A964T1H0</accession>
<evidence type="ECO:0000313" key="1">
    <source>
        <dbReference type="EMBL" id="MYZ46621.1"/>
    </source>
</evidence>
<dbReference type="EMBL" id="SPKJ01000004">
    <property type="protein sequence ID" value="MYZ46621.1"/>
    <property type="molecule type" value="Genomic_DNA"/>
</dbReference>
<organism evidence="1 2">
    <name type="scientific">Propylenella binzhouense</name>
    <dbReference type="NCBI Taxonomy" id="2555902"/>
    <lineage>
        <taxon>Bacteria</taxon>
        <taxon>Pseudomonadati</taxon>
        <taxon>Pseudomonadota</taxon>
        <taxon>Alphaproteobacteria</taxon>
        <taxon>Hyphomicrobiales</taxon>
        <taxon>Propylenellaceae</taxon>
        <taxon>Propylenella</taxon>
    </lineage>
</organism>
<name>A0A964T1H0_9HYPH</name>
<proteinExistence type="predicted"/>
<comment type="caution">
    <text evidence="1">The sequence shown here is derived from an EMBL/GenBank/DDBJ whole genome shotgun (WGS) entry which is preliminary data.</text>
</comment>
<dbReference type="AlphaFoldDB" id="A0A964T1H0"/>
<evidence type="ECO:0000313" key="2">
    <source>
        <dbReference type="Proteomes" id="UP000773614"/>
    </source>
</evidence>
<gene>
    <name evidence="1" type="ORF">E4O86_02655</name>
</gene>
<keyword evidence="2" id="KW-1185">Reference proteome</keyword>
<sequence length="59" mass="6574">MRLRGLASPFNASANVCRVLRLTLLAPDIAERILDGRQLEAATLPALMKGFPIEWDRQP</sequence>
<reference evidence="1" key="1">
    <citation type="submission" date="2019-03" db="EMBL/GenBank/DDBJ databases">
        <title>Afifella sp. nov., isolated from activated sludge.</title>
        <authorList>
            <person name="Li Q."/>
            <person name="Liu Y."/>
        </authorList>
    </citation>
    <scope>NUCLEOTIDE SEQUENCE</scope>
    <source>
        <strain evidence="1">L72</strain>
    </source>
</reference>
<protein>
    <submittedName>
        <fullName evidence="1">Uncharacterized protein</fullName>
    </submittedName>
</protein>